<protein>
    <submittedName>
        <fullName evidence="3">Uncharacterized conserved protein, DUF58 family, contains vWF domain</fullName>
    </submittedName>
</protein>
<feature type="transmembrane region" description="Helical" evidence="1">
    <location>
        <begin position="24"/>
        <end position="45"/>
    </location>
</feature>
<evidence type="ECO:0000259" key="2">
    <source>
        <dbReference type="Pfam" id="PF01882"/>
    </source>
</evidence>
<keyword evidence="1" id="KW-0472">Membrane</keyword>
<dbReference type="EMBL" id="LT629688">
    <property type="protein sequence ID" value="SDE58205.1"/>
    <property type="molecule type" value="Genomic_DNA"/>
</dbReference>
<accession>A0A1G7E4D5</accession>
<keyword evidence="1" id="KW-0812">Transmembrane</keyword>
<dbReference type="AlphaFoldDB" id="A0A1G7E4D5"/>
<proteinExistence type="predicted"/>
<feature type="domain" description="DUF58" evidence="2">
    <location>
        <begin position="192"/>
        <end position="368"/>
    </location>
</feature>
<dbReference type="PANTHER" id="PTHR33608">
    <property type="entry name" value="BLL2464 PROTEIN"/>
    <property type="match status" value="1"/>
</dbReference>
<dbReference type="RefSeq" id="WP_090595685.1">
    <property type="nucleotide sequence ID" value="NZ_LT629688.1"/>
</dbReference>
<dbReference type="STRING" id="675864.SAMN04489747_3809"/>
<reference evidence="3 4" key="1">
    <citation type="submission" date="2016-10" db="EMBL/GenBank/DDBJ databases">
        <authorList>
            <person name="de Groot N.N."/>
        </authorList>
    </citation>
    <scope>NUCLEOTIDE SEQUENCE [LARGE SCALE GENOMIC DNA]</scope>
    <source>
        <strain evidence="3 4">MON 2.2</strain>
    </source>
</reference>
<evidence type="ECO:0000313" key="3">
    <source>
        <dbReference type="EMBL" id="SDE58205.1"/>
    </source>
</evidence>
<dbReference type="Proteomes" id="UP000198546">
    <property type="component" value="Chromosome i"/>
</dbReference>
<dbReference type="OrthoDB" id="845740at2"/>
<evidence type="ECO:0000256" key="1">
    <source>
        <dbReference type="SAM" id="Phobius"/>
    </source>
</evidence>
<gene>
    <name evidence="3" type="ORF">SAMN04489747_3809</name>
</gene>
<keyword evidence="4" id="KW-1185">Reference proteome</keyword>
<sequence length="430" mass="46513">MVLTWRPLALALLEVPLVVWLGTWWGWLVAAGVVVAVVVLDVVLAPSPRRLVVRRGGDTSIRLGQSAEVWVSVASQARSTARCRVRDAWVPSAGATGGVTSVVLPPGQRRRSTTVLQPTRRGDRRAGPVTVRVLGPLGFAGRQADHEVPWSVRVLPPFTSRKHLPSRLNRLRELDGRTTLLQRGQGTEFDSLREYVPGDDIRSIDWRGTARSSTVVVRTWRPERDRHVLVVIDSGRASAGRVGDQPRLDLAMDATLLLAALASRAGDRVDLLVADRQVRASVQRKGPSELLSALVQAMAPIEPFLIETHHRTLATEIGSRVGQRSLVVILTALDHAAVTEGLLPSLAPLLRRHRVVVAAVSDPGSEELLAGHDTPAEAYAAAAAAVEAGRRESTARALRQAGLTVVQSPPARFAPDLADHYLALRRAGRV</sequence>
<keyword evidence="1" id="KW-1133">Transmembrane helix</keyword>
<dbReference type="Pfam" id="PF01882">
    <property type="entry name" value="DUF58"/>
    <property type="match status" value="1"/>
</dbReference>
<organism evidence="3 4">
    <name type="scientific">Auraticoccus monumenti</name>
    <dbReference type="NCBI Taxonomy" id="675864"/>
    <lineage>
        <taxon>Bacteria</taxon>
        <taxon>Bacillati</taxon>
        <taxon>Actinomycetota</taxon>
        <taxon>Actinomycetes</taxon>
        <taxon>Propionibacteriales</taxon>
        <taxon>Propionibacteriaceae</taxon>
        <taxon>Auraticoccus</taxon>
    </lineage>
</organism>
<evidence type="ECO:0000313" key="4">
    <source>
        <dbReference type="Proteomes" id="UP000198546"/>
    </source>
</evidence>
<dbReference type="PANTHER" id="PTHR33608:SF3">
    <property type="entry name" value="SLR2013 PROTEIN"/>
    <property type="match status" value="1"/>
</dbReference>
<dbReference type="InterPro" id="IPR002881">
    <property type="entry name" value="DUF58"/>
</dbReference>
<name>A0A1G7E4D5_9ACTN</name>